<proteinExistence type="predicted"/>
<reference evidence="1" key="1">
    <citation type="submission" date="2023-07" db="EMBL/GenBank/DDBJ databases">
        <title>Two novel species in the genus Flavivirga.</title>
        <authorList>
            <person name="Kwon K."/>
        </authorList>
    </citation>
    <scope>NUCLEOTIDE SEQUENCE</scope>
    <source>
        <strain evidence="1">KACC 14158</strain>
    </source>
</reference>
<dbReference type="Proteomes" id="UP001176806">
    <property type="component" value="Unassembled WGS sequence"/>
</dbReference>
<dbReference type="Gene3D" id="2.40.160.10">
    <property type="entry name" value="Porin"/>
    <property type="match status" value="1"/>
</dbReference>
<organism evidence="1 2">
    <name type="scientific">Flavivirga jejuensis</name>
    <dbReference type="NCBI Taxonomy" id="870487"/>
    <lineage>
        <taxon>Bacteria</taxon>
        <taxon>Pseudomonadati</taxon>
        <taxon>Bacteroidota</taxon>
        <taxon>Flavobacteriia</taxon>
        <taxon>Flavobacteriales</taxon>
        <taxon>Flavobacteriaceae</taxon>
        <taxon>Flavivirga</taxon>
    </lineage>
</organism>
<evidence type="ECO:0000313" key="2">
    <source>
        <dbReference type="Proteomes" id="UP001176806"/>
    </source>
</evidence>
<accession>A0ABT8WP52</accession>
<dbReference type="RefSeq" id="WP_303302085.1">
    <property type="nucleotide sequence ID" value="NZ_BAABDA010000018.1"/>
</dbReference>
<name>A0ABT8WP52_9FLAO</name>
<keyword evidence="2" id="KW-1185">Reference proteome</keyword>
<dbReference type="EMBL" id="JAUOEL010000004">
    <property type="protein sequence ID" value="MDO5974931.1"/>
    <property type="molecule type" value="Genomic_DNA"/>
</dbReference>
<evidence type="ECO:0008006" key="3">
    <source>
        <dbReference type="Google" id="ProtNLM"/>
    </source>
</evidence>
<evidence type="ECO:0000313" key="1">
    <source>
        <dbReference type="EMBL" id="MDO5974931.1"/>
    </source>
</evidence>
<gene>
    <name evidence="1" type="ORF">Q4Q40_12100</name>
</gene>
<comment type="caution">
    <text evidence="1">The sequence shown here is derived from an EMBL/GenBank/DDBJ whole genome shotgun (WGS) entry which is preliminary data.</text>
</comment>
<protein>
    <recommendedName>
        <fullName evidence="3">Outer membrane OprD family porin</fullName>
    </recommendedName>
</protein>
<dbReference type="InterPro" id="IPR023614">
    <property type="entry name" value="Porin_dom_sf"/>
</dbReference>
<sequence length="419" mass="47593">MKNYIIISVCFFSIFSYSQESVFNTLNNKGVGVFDVNAQLFFINQKTFHSPDNILELSNTINNATSMAFTLNYKSPKIKHFSVTLSYIQAMVLQEYSSLSVNAADVLQNGSFGILNNVSINYHLETIGFKEGIISVGRFALDTGFMTRNRLRQKNQAYEGVLIDIPDVGNWRITLGYLSKFSSWKSNPNEFKPISSAYISDIDKGQEFVEVSHSNKEANVSFGAYYISANNLWNIVGIYYLQKIITFGKDINLNIRGKSIFQWDNGTTTKGETIEGIQPGVLLNYRGLSLETGAFLVPQKTAKENTFLQNPFGAKLIVSEPLLGTNSSYNEGSESYYLESSYRFSKGNIYLLYLYTRDKLYIDDHLQNTPAIYNELDLIVSYNINKRWNTKIKAALLDKNISNKNNQIFDVRLVMSYNF</sequence>